<dbReference type="Proteomes" id="UP001165080">
    <property type="component" value="Unassembled WGS sequence"/>
</dbReference>
<name>A0A9W6BGL2_9CHLO</name>
<proteinExistence type="predicted"/>
<feature type="compositionally biased region" description="Polar residues" evidence="1">
    <location>
        <begin position="70"/>
        <end position="86"/>
    </location>
</feature>
<dbReference type="InterPro" id="IPR053030">
    <property type="entry name" value="Ribosomal_biogenesis_FAF1-like"/>
</dbReference>
<dbReference type="AlphaFoldDB" id="A0A9W6BGL2"/>
<dbReference type="EMBL" id="BRXU01000004">
    <property type="protein sequence ID" value="GLC51111.1"/>
    <property type="molecule type" value="Genomic_DNA"/>
</dbReference>
<feature type="compositionally biased region" description="Polar residues" evidence="1">
    <location>
        <begin position="42"/>
        <end position="52"/>
    </location>
</feature>
<feature type="region of interest" description="Disordered" evidence="1">
    <location>
        <begin position="202"/>
        <end position="229"/>
    </location>
</feature>
<dbReference type="PANTHER" id="PTHR28096:SF1">
    <property type="entry name" value="PROTEIN FAF1"/>
    <property type="match status" value="1"/>
</dbReference>
<evidence type="ECO:0000256" key="1">
    <source>
        <dbReference type="SAM" id="MobiDB-lite"/>
    </source>
</evidence>
<evidence type="ECO:0000313" key="3">
    <source>
        <dbReference type="Proteomes" id="UP001165080"/>
    </source>
</evidence>
<dbReference type="Pfam" id="PF15375">
    <property type="entry name" value="FSAF1"/>
    <property type="match status" value="1"/>
</dbReference>
<comment type="caution">
    <text evidence="2">The sequence shown here is derived from an EMBL/GenBank/DDBJ whole genome shotgun (WGS) entry which is preliminary data.</text>
</comment>
<reference evidence="2 3" key="1">
    <citation type="journal article" date="2023" name="Commun. Biol.">
        <title>Reorganization of the ancestral sex-determining regions during the evolution of trioecy in Pleodorina starrii.</title>
        <authorList>
            <person name="Takahashi K."/>
            <person name="Suzuki S."/>
            <person name="Kawai-Toyooka H."/>
            <person name="Yamamoto K."/>
            <person name="Hamaji T."/>
            <person name="Ootsuki R."/>
            <person name="Yamaguchi H."/>
            <person name="Kawachi M."/>
            <person name="Higashiyama T."/>
            <person name="Nozaki H."/>
        </authorList>
    </citation>
    <scope>NUCLEOTIDE SEQUENCE [LARGE SCALE GENOMIC DNA]</scope>
    <source>
        <strain evidence="2 3">NIES-4479</strain>
    </source>
</reference>
<feature type="compositionally biased region" description="Gly residues" evidence="1">
    <location>
        <begin position="158"/>
        <end position="169"/>
    </location>
</feature>
<feature type="compositionally biased region" description="Polar residues" evidence="1">
    <location>
        <begin position="318"/>
        <end position="327"/>
    </location>
</feature>
<dbReference type="GO" id="GO:0005730">
    <property type="term" value="C:nucleolus"/>
    <property type="evidence" value="ECO:0007669"/>
    <property type="project" value="TreeGrafter"/>
</dbReference>
<feature type="region of interest" description="Disordered" evidence="1">
    <location>
        <begin position="31"/>
        <end position="172"/>
    </location>
</feature>
<protein>
    <submittedName>
        <fullName evidence="2">Uncharacterized protein</fullName>
    </submittedName>
</protein>
<organism evidence="2 3">
    <name type="scientific">Pleodorina starrii</name>
    <dbReference type="NCBI Taxonomy" id="330485"/>
    <lineage>
        <taxon>Eukaryota</taxon>
        <taxon>Viridiplantae</taxon>
        <taxon>Chlorophyta</taxon>
        <taxon>core chlorophytes</taxon>
        <taxon>Chlorophyceae</taxon>
        <taxon>CS clade</taxon>
        <taxon>Chlamydomonadales</taxon>
        <taxon>Volvocaceae</taxon>
        <taxon>Pleodorina</taxon>
    </lineage>
</organism>
<accession>A0A9W6BGL2</accession>
<gene>
    <name evidence="2" type="primary">PLEST009907</name>
    <name evidence="2" type="ORF">PLESTB_000467000</name>
</gene>
<feature type="region of interest" description="Disordered" evidence="1">
    <location>
        <begin position="303"/>
        <end position="396"/>
    </location>
</feature>
<dbReference type="GO" id="GO:0000462">
    <property type="term" value="P:maturation of SSU-rRNA from tricistronic rRNA transcript (SSU-rRNA, 5.8S rRNA, LSU-rRNA)"/>
    <property type="evidence" value="ECO:0007669"/>
    <property type="project" value="TreeGrafter"/>
</dbReference>
<dbReference type="PANTHER" id="PTHR28096">
    <property type="entry name" value="PROTEIN FAF1"/>
    <property type="match status" value="1"/>
</dbReference>
<sequence length="396" mass="42263">MKSKRTDTTETVTADAALQILHEYGERFMAMFDDEDGRKPSEATTSRRNQFTPHGKTAAAKGEHRGQGPDTPSTARGAQKRQQQDATPARLAKRQRQEQQQQVNGGQPAGSSKIAAGHAGSPAGLASGQRKTSRASSDEIDAIMRAGKRAKQAQSSKGSGGTDAVGKGGKVNPADAAAAMQSAAMAEALRRERKLFMSHKASKVHEAVQAPPMLPSAARASEEDAGLSPEEFQKLQLEVEKFAAGSLDKKSAKLYKARMLARIGSKGDTAPRTAASIGKGVAKMAAKRQARALEEAIETGMVQRKGLGKKKRALKGGQNSKQPTPTGHYSHERTNERTSSSRTDVLSLPCNTHAAKNRDRGLMEAGPSFKNGILRVKPMKKTRAESGKLRLPKGVL</sequence>
<dbReference type="InterPro" id="IPR027973">
    <property type="entry name" value="FSAF1-like"/>
</dbReference>
<keyword evidence="3" id="KW-1185">Reference proteome</keyword>
<evidence type="ECO:0000313" key="2">
    <source>
        <dbReference type="EMBL" id="GLC51111.1"/>
    </source>
</evidence>